<accession>A0ABU9Y9D8</accession>
<protein>
    <recommendedName>
        <fullName evidence="2">EF-hand domain-containing protein</fullName>
    </recommendedName>
</protein>
<name>A0ABU9Y9D8_9SPHN</name>
<organism evidence="3 4">
    <name type="scientific">Sphingomonas oligophenolica</name>
    <dbReference type="NCBI Taxonomy" id="301154"/>
    <lineage>
        <taxon>Bacteria</taxon>
        <taxon>Pseudomonadati</taxon>
        <taxon>Pseudomonadota</taxon>
        <taxon>Alphaproteobacteria</taxon>
        <taxon>Sphingomonadales</taxon>
        <taxon>Sphingomonadaceae</taxon>
        <taxon>Sphingomonas</taxon>
    </lineage>
</organism>
<dbReference type="PROSITE" id="PS00018">
    <property type="entry name" value="EF_HAND_1"/>
    <property type="match status" value="2"/>
</dbReference>
<feature type="compositionally biased region" description="Polar residues" evidence="1">
    <location>
        <begin position="122"/>
        <end position="131"/>
    </location>
</feature>
<feature type="region of interest" description="Disordered" evidence="1">
    <location>
        <begin position="110"/>
        <end position="131"/>
    </location>
</feature>
<evidence type="ECO:0000313" key="3">
    <source>
        <dbReference type="EMBL" id="MEN2792429.1"/>
    </source>
</evidence>
<dbReference type="InterPro" id="IPR011992">
    <property type="entry name" value="EF-hand-dom_pair"/>
</dbReference>
<feature type="region of interest" description="Disordered" evidence="1">
    <location>
        <begin position="20"/>
        <end position="40"/>
    </location>
</feature>
<dbReference type="InterPro" id="IPR002048">
    <property type="entry name" value="EF_hand_dom"/>
</dbReference>
<evidence type="ECO:0000313" key="4">
    <source>
        <dbReference type="Proteomes" id="UP001419910"/>
    </source>
</evidence>
<evidence type="ECO:0000256" key="1">
    <source>
        <dbReference type="SAM" id="MobiDB-lite"/>
    </source>
</evidence>
<evidence type="ECO:0000259" key="2">
    <source>
        <dbReference type="Pfam" id="PF13202"/>
    </source>
</evidence>
<reference evidence="3 4" key="1">
    <citation type="submission" date="2024-05" db="EMBL/GenBank/DDBJ databases">
        <authorList>
            <person name="Liu Q."/>
            <person name="Xin Y.-H."/>
        </authorList>
    </citation>
    <scope>NUCLEOTIDE SEQUENCE [LARGE SCALE GENOMIC DNA]</scope>
    <source>
        <strain evidence="3 4">CGMCC 1.10181</strain>
    </source>
</reference>
<feature type="domain" description="EF-hand" evidence="2">
    <location>
        <begin position="79"/>
        <end position="92"/>
    </location>
</feature>
<dbReference type="EMBL" id="JBDIME010000028">
    <property type="protein sequence ID" value="MEN2792429.1"/>
    <property type="molecule type" value="Genomic_DNA"/>
</dbReference>
<dbReference type="Pfam" id="PF13202">
    <property type="entry name" value="EF-hand_5"/>
    <property type="match status" value="2"/>
</dbReference>
<feature type="domain" description="EF-hand" evidence="2">
    <location>
        <begin position="49"/>
        <end position="66"/>
    </location>
</feature>
<dbReference type="SUPFAM" id="SSF47473">
    <property type="entry name" value="EF-hand"/>
    <property type="match status" value="1"/>
</dbReference>
<dbReference type="Proteomes" id="UP001419910">
    <property type="component" value="Unassembled WGS sequence"/>
</dbReference>
<gene>
    <name evidence="3" type="ORF">ABC974_22555</name>
</gene>
<dbReference type="InterPro" id="IPR018247">
    <property type="entry name" value="EF_Hand_1_Ca_BS"/>
</dbReference>
<sequence>MRVVHAALLGFIIATSQTGCSKPKDEQGASGFVPPTNQSRADYLDSLDRAFTRMDGDGDGVIEPSEIPARRAALIKARDADHNGSITREEFVKGGLARFDRIDADHNGVLTSAERRADKGGSSDTVGNVTP</sequence>
<dbReference type="Gene3D" id="1.10.238.10">
    <property type="entry name" value="EF-hand"/>
    <property type="match status" value="1"/>
</dbReference>
<dbReference type="RefSeq" id="WP_343892006.1">
    <property type="nucleotide sequence ID" value="NZ_BAAAEH010000049.1"/>
</dbReference>
<proteinExistence type="predicted"/>
<keyword evidence="4" id="KW-1185">Reference proteome</keyword>
<comment type="caution">
    <text evidence="3">The sequence shown here is derived from an EMBL/GenBank/DDBJ whole genome shotgun (WGS) entry which is preliminary data.</text>
</comment>